<proteinExistence type="predicted"/>
<evidence type="ECO:0000313" key="6">
    <source>
        <dbReference type="Proteomes" id="UP000515860"/>
    </source>
</evidence>
<dbReference type="KEGG" id="whj:H9Q79_11040"/>
<dbReference type="GO" id="GO:0000256">
    <property type="term" value="P:allantoin catabolic process"/>
    <property type="evidence" value="ECO:0007669"/>
    <property type="project" value="InterPro"/>
</dbReference>
<accession>A0A7G9G9I6</accession>
<organism evidence="5 6">
    <name type="scientific">Wansuia hejianensis</name>
    <dbReference type="NCBI Taxonomy" id="2763667"/>
    <lineage>
        <taxon>Bacteria</taxon>
        <taxon>Bacillati</taxon>
        <taxon>Bacillota</taxon>
        <taxon>Clostridia</taxon>
        <taxon>Lachnospirales</taxon>
        <taxon>Lachnospiraceae</taxon>
        <taxon>Wansuia</taxon>
    </lineage>
</organism>
<evidence type="ECO:0000313" key="5">
    <source>
        <dbReference type="EMBL" id="QNM07468.1"/>
    </source>
</evidence>
<gene>
    <name evidence="5" type="ORF">H9Q79_11040</name>
</gene>
<dbReference type="GO" id="GO:0004848">
    <property type="term" value="F:ureidoglycolate hydrolase activity"/>
    <property type="evidence" value="ECO:0007669"/>
    <property type="project" value="InterPro"/>
</dbReference>
<dbReference type="InterPro" id="IPR024060">
    <property type="entry name" value="Ureidoglycolate_lyase_dom_sf"/>
</dbReference>
<dbReference type="InterPro" id="IPR011051">
    <property type="entry name" value="RmlC_Cupin_sf"/>
</dbReference>
<evidence type="ECO:0000256" key="1">
    <source>
        <dbReference type="ARBA" id="ARBA00011738"/>
    </source>
</evidence>
<keyword evidence="6" id="KW-1185">Reference proteome</keyword>
<reference evidence="5 6" key="1">
    <citation type="submission" date="2020-08" db="EMBL/GenBank/DDBJ databases">
        <authorList>
            <person name="Liu C."/>
            <person name="Sun Q."/>
        </authorList>
    </citation>
    <scope>NUCLEOTIDE SEQUENCE [LARGE SCALE GENOMIC DNA]</scope>
    <source>
        <strain evidence="5 6">NSJ-29</strain>
    </source>
</reference>
<comment type="subunit">
    <text evidence="1">Homodimer.</text>
</comment>
<keyword evidence="2" id="KW-0659">Purine metabolism</keyword>
<dbReference type="Gene3D" id="2.60.120.480">
    <property type="entry name" value="Ureidoglycolate hydrolase"/>
    <property type="match status" value="1"/>
</dbReference>
<evidence type="ECO:0000256" key="4">
    <source>
        <dbReference type="ARBA" id="ARBA00047684"/>
    </source>
</evidence>
<evidence type="ECO:0000256" key="3">
    <source>
        <dbReference type="ARBA" id="ARBA00023239"/>
    </source>
</evidence>
<dbReference type="RefSeq" id="WP_118643054.1">
    <property type="nucleotide sequence ID" value="NZ_CP060635.1"/>
</dbReference>
<dbReference type="GO" id="GO:0006144">
    <property type="term" value="P:purine nucleobase metabolic process"/>
    <property type="evidence" value="ECO:0007669"/>
    <property type="project" value="UniProtKB-KW"/>
</dbReference>
<dbReference type="Proteomes" id="UP000515860">
    <property type="component" value="Chromosome"/>
</dbReference>
<sequence>MRKVKVQKLTAEAFRPYGEFFSITDPKGFALGSFYADRVSFPAAGDVPLGFSSLNSDKPEKMIVNMAEYHNKSCEGVLCLNDDVVVHVAPPSKEPVPEKTEAFLVPKGTFVKLNIGVWHLAALPVNKKTARILIVLPERTYLTDCIVVEYDEKDHMELVL</sequence>
<dbReference type="InterPro" id="IPR007247">
    <property type="entry name" value="Ureidogly_lyase"/>
</dbReference>
<dbReference type="EMBL" id="CP060635">
    <property type="protein sequence ID" value="QNM07468.1"/>
    <property type="molecule type" value="Genomic_DNA"/>
</dbReference>
<evidence type="ECO:0000256" key="2">
    <source>
        <dbReference type="ARBA" id="ARBA00022631"/>
    </source>
</evidence>
<dbReference type="AlphaFoldDB" id="A0A7G9G9I6"/>
<dbReference type="GO" id="GO:0050385">
    <property type="term" value="F:ureidoglycolate lyase activity"/>
    <property type="evidence" value="ECO:0007669"/>
    <property type="project" value="UniProtKB-EC"/>
</dbReference>
<dbReference type="Pfam" id="PF04115">
    <property type="entry name" value="Ureidogly_lyase"/>
    <property type="match status" value="1"/>
</dbReference>
<name>A0A7G9G9I6_9FIRM</name>
<keyword evidence="3 5" id="KW-0456">Lyase</keyword>
<comment type="catalytic activity">
    <reaction evidence="4">
        <text>(S)-ureidoglycolate = urea + glyoxylate</text>
        <dbReference type="Rhea" id="RHEA:11304"/>
        <dbReference type="ChEBI" id="CHEBI:16199"/>
        <dbReference type="ChEBI" id="CHEBI:36655"/>
        <dbReference type="ChEBI" id="CHEBI:57296"/>
        <dbReference type="EC" id="4.3.2.3"/>
    </reaction>
</comment>
<protein>
    <submittedName>
        <fullName evidence="5">Ureidoglycolate lyase</fullName>
    </submittedName>
</protein>
<dbReference type="SUPFAM" id="SSF51182">
    <property type="entry name" value="RmlC-like cupins"/>
    <property type="match status" value="1"/>
</dbReference>